<dbReference type="CDD" id="cd19821">
    <property type="entry name" value="Bbox1_BBX-like"/>
    <property type="match status" value="1"/>
</dbReference>
<name>A0AAN9IG37_CLITE</name>
<dbReference type="Pfam" id="PF06203">
    <property type="entry name" value="CCT"/>
    <property type="match status" value="1"/>
</dbReference>
<dbReference type="SMART" id="SM00336">
    <property type="entry name" value="BBOX"/>
    <property type="match status" value="1"/>
</dbReference>
<evidence type="ECO:0000256" key="4">
    <source>
        <dbReference type="ARBA" id="ARBA00022771"/>
    </source>
</evidence>
<evidence type="ECO:0000256" key="5">
    <source>
        <dbReference type="ARBA" id="ARBA00022833"/>
    </source>
</evidence>
<feature type="domain" description="CCT" evidence="11">
    <location>
        <begin position="384"/>
        <end position="426"/>
    </location>
</feature>
<evidence type="ECO:0000313" key="13">
    <source>
        <dbReference type="Proteomes" id="UP001359559"/>
    </source>
</evidence>
<evidence type="ECO:0000259" key="10">
    <source>
        <dbReference type="PROSITE" id="PS50119"/>
    </source>
</evidence>
<dbReference type="PANTHER" id="PTHR31874">
    <property type="entry name" value="CCT MOTIF FAMILY PROTEIN, EXPRESSED"/>
    <property type="match status" value="1"/>
</dbReference>
<feature type="compositionally biased region" description="Basic residues" evidence="9">
    <location>
        <begin position="94"/>
        <end position="113"/>
    </location>
</feature>
<feature type="domain" description="B box-type" evidence="10">
    <location>
        <begin position="15"/>
        <end position="62"/>
    </location>
</feature>
<reference evidence="12 13" key="1">
    <citation type="submission" date="2024-01" db="EMBL/GenBank/DDBJ databases">
        <title>The genomes of 5 underutilized Papilionoideae crops provide insights into root nodulation and disease resistance.</title>
        <authorList>
            <person name="Yuan L."/>
        </authorList>
    </citation>
    <scope>NUCLEOTIDE SEQUENCE [LARGE SCALE GENOMIC DNA]</scope>
    <source>
        <strain evidence="12">LY-2023</strain>
        <tissue evidence="12">Leaf</tissue>
    </source>
</reference>
<dbReference type="Pfam" id="PF00643">
    <property type="entry name" value="zf-B_box"/>
    <property type="match status" value="1"/>
</dbReference>
<comment type="caution">
    <text evidence="12">The sequence shown here is derived from an EMBL/GenBank/DDBJ whole genome shotgun (WGS) entry which is preliminary data.</text>
</comment>
<keyword evidence="6 8" id="KW-0539">Nucleus</keyword>
<evidence type="ECO:0000256" key="9">
    <source>
        <dbReference type="SAM" id="MobiDB-lite"/>
    </source>
</evidence>
<dbReference type="InterPro" id="IPR049808">
    <property type="entry name" value="CONSTANS-like_Bbox1"/>
</dbReference>
<organism evidence="12 13">
    <name type="scientific">Clitoria ternatea</name>
    <name type="common">Butterfly pea</name>
    <dbReference type="NCBI Taxonomy" id="43366"/>
    <lineage>
        <taxon>Eukaryota</taxon>
        <taxon>Viridiplantae</taxon>
        <taxon>Streptophyta</taxon>
        <taxon>Embryophyta</taxon>
        <taxon>Tracheophyta</taxon>
        <taxon>Spermatophyta</taxon>
        <taxon>Magnoliopsida</taxon>
        <taxon>eudicotyledons</taxon>
        <taxon>Gunneridae</taxon>
        <taxon>Pentapetalae</taxon>
        <taxon>rosids</taxon>
        <taxon>fabids</taxon>
        <taxon>Fabales</taxon>
        <taxon>Fabaceae</taxon>
        <taxon>Papilionoideae</taxon>
        <taxon>50 kb inversion clade</taxon>
        <taxon>NPAAA clade</taxon>
        <taxon>indigoferoid/millettioid clade</taxon>
        <taxon>Phaseoleae</taxon>
        <taxon>Clitoria</taxon>
    </lineage>
</organism>
<dbReference type="GO" id="GO:0008270">
    <property type="term" value="F:zinc ion binding"/>
    <property type="evidence" value="ECO:0007669"/>
    <property type="project" value="UniProtKB-KW"/>
</dbReference>
<keyword evidence="13" id="KW-1185">Reference proteome</keyword>
<sequence length="437" mass="49266">MTKEIMKAASALGGRTARACDSCLKVRARWYCAADDAFLCQGCDNMVHSANQLASRHERVRLQTASSSSKVNYSLTPHHNKVAVAWHSGFTRKARTPRHNNNKHSLVHHHHHQQQQQQQQHEEEEHVLFNNTNTLYLVPELGSEEPLLNDETEEQLLCRVPVFDAELCSIYNNNEVKNYDVVAGKEEEEAFDLDNFSSEFLPSDMDLAEFAADVESLLGNGIDEDLSWNNNVKGSSELVDCKKEEEEEDIDAYVNELGAKGGGGAMAKVKDEEELDGDAPCHLDSILHMNCEALNWSNIVDSEISPTQEEEEKVEGKVGTKKEIFLRLNYEEVISAWASKGSPWTTGTPPKLNSHDCWTDFLGSSGGDVQCFYGSLRGHADCGREARVSRYREKRRTRLFAKKIRYEVRKLNAEKRPRMKGRFVKRTSFLGATALSV</sequence>
<evidence type="ECO:0000256" key="8">
    <source>
        <dbReference type="PROSITE-ProRule" id="PRU00357"/>
    </source>
</evidence>
<evidence type="ECO:0000256" key="3">
    <source>
        <dbReference type="ARBA" id="ARBA00022723"/>
    </source>
</evidence>
<evidence type="ECO:0000256" key="6">
    <source>
        <dbReference type="ARBA" id="ARBA00023242"/>
    </source>
</evidence>
<evidence type="ECO:0000313" key="12">
    <source>
        <dbReference type="EMBL" id="KAK7271256.1"/>
    </source>
</evidence>
<dbReference type="PROSITE" id="PS50119">
    <property type="entry name" value="ZF_BBOX"/>
    <property type="match status" value="1"/>
</dbReference>
<gene>
    <name evidence="12" type="ORF">RJT34_26999</name>
</gene>
<dbReference type="PANTHER" id="PTHR31874:SF55">
    <property type="entry name" value="ZINC FINGER PROTEIN CONSTANS-LIKE 7"/>
    <property type="match status" value="1"/>
</dbReference>
<dbReference type="InterPro" id="IPR000315">
    <property type="entry name" value="Znf_B-box"/>
</dbReference>
<comment type="subcellular location">
    <subcellularLocation>
        <location evidence="1 8">Nucleus</location>
    </subcellularLocation>
</comment>
<evidence type="ECO:0000256" key="7">
    <source>
        <dbReference type="PROSITE-ProRule" id="PRU00024"/>
    </source>
</evidence>
<protein>
    <submittedName>
        <fullName evidence="12">Uncharacterized protein</fullName>
    </submittedName>
</protein>
<dbReference type="GO" id="GO:0006355">
    <property type="term" value="P:regulation of DNA-templated transcription"/>
    <property type="evidence" value="ECO:0007669"/>
    <property type="project" value="TreeGrafter"/>
</dbReference>
<dbReference type="AlphaFoldDB" id="A0AAN9IG37"/>
<accession>A0AAN9IG37</accession>
<dbReference type="PROSITE" id="PS51017">
    <property type="entry name" value="CCT"/>
    <property type="match status" value="1"/>
</dbReference>
<dbReference type="EMBL" id="JAYKXN010000007">
    <property type="protein sequence ID" value="KAK7271256.1"/>
    <property type="molecule type" value="Genomic_DNA"/>
</dbReference>
<feature type="region of interest" description="Disordered" evidence="9">
    <location>
        <begin position="94"/>
        <end position="124"/>
    </location>
</feature>
<keyword evidence="3" id="KW-0479">Metal-binding</keyword>
<dbReference type="InterPro" id="IPR052453">
    <property type="entry name" value="CONSTANS-like_ZF"/>
</dbReference>
<evidence type="ECO:0000256" key="1">
    <source>
        <dbReference type="ARBA" id="ARBA00004123"/>
    </source>
</evidence>
<dbReference type="Proteomes" id="UP001359559">
    <property type="component" value="Unassembled WGS sequence"/>
</dbReference>
<keyword evidence="4 7" id="KW-0863">Zinc-finger</keyword>
<evidence type="ECO:0000259" key="11">
    <source>
        <dbReference type="PROSITE" id="PS51017"/>
    </source>
</evidence>
<comment type="similarity">
    <text evidence="2">Belongs to the CONSTANS family.</text>
</comment>
<dbReference type="GO" id="GO:0005634">
    <property type="term" value="C:nucleus"/>
    <property type="evidence" value="ECO:0007669"/>
    <property type="project" value="UniProtKB-SubCell"/>
</dbReference>
<keyword evidence="5" id="KW-0862">Zinc</keyword>
<evidence type="ECO:0000256" key="2">
    <source>
        <dbReference type="ARBA" id="ARBA00010024"/>
    </source>
</evidence>
<dbReference type="InterPro" id="IPR010402">
    <property type="entry name" value="CCT_domain"/>
</dbReference>
<proteinExistence type="inferred from homology"/>